<accession>A0ABR7T1H8</accession>
<gene>
    <name evidence="1" type="ORF">H1S01_03065</name>
</gene>
<dbReference type="RefSeq" id="WP_188038651.1">
    <property type="nucleotide sequence ID" value="NZ_JACVHF010000002.1"/>
</dbReference>
<keyword evidence="2" id="KW-1185">Reference proteome</keyword>
<evidence type="ECO:0000313" key="2">
    <source>
        <dbReference type="Proteomes" id="UP000617402"/>
    </source>
</evidence>
<dbReference type="EMBL" id="JACVHF010000002">
    <property type="protein sequence ID" value="MBC9783491.1"/>
    <property type="molecule type" value="Genomic_DNA"/>
</dbReference>
<dbReference type="Proteomes" id="UP000617402">
    <property type="component" value="Unassembled WGS sequence"/>
</dbReference>
<comment type="caution">
    <text evidence="1">The sequence shown here is derived from an EMBL/GenBank/DDBJ whole genome shotgun (WGS) entry which is preliminary data.</text>
</comment>
<name>A0ABR7T1H8_HELCL</name>
<reference evidence="1 2" key="1">
    <citation type="submission" date="2020-07" db="EMBL/GenBank/DDBJ databases">
        <title>Draft whole-genome sequence of Heliobacterium chlorum DSM 3682, type strain.</title>
        <authorList>
            <person name="Kyndt J.A."/>
            <person name="Meyer T.E."/>
            <person name="Imhoff J.F."/>
        </authorList>
    </citation>
    <scope>NUCLEOTIDE SEQUENCE [LARGE SCALE GENOMIC DNA]</scope>
    <source>
        <strain evidence="1 2">DSM 3682</strain>
    </source>
</reference>
<organism evidence="1 2">
    <name type="scientific">Heliobacterium chlorum</name>
    <dbReference type="NCBI Taxonomy" id="2698"/>
    <lineage>
        <taxon>Bacteria</taxon>
        <taxon>Bacillati</taxon>
        <taxon>Bacillota</taxon>
        <taxon>Clostridia</taxon>
        <taxon>Eubacteriales</taxon>
        <taxon>Heliobacteriaceae</taxon>
        <taxon>Heliobacterium</taxon>
    </lineage>
</organism>
<sequence length="131" mass="15381">MKFNVTRTDSTDNGDKKYLVVNVDEPYAGEVADLIEANERAKGTWEHGDKTMREIMGLPKRDAYYETLCSLRRSRKAWHERAVKAEAQRDELLEVAKESLRLFLCYQYAFYQRKEFIKRLEDVIAKAEPTI</sequence>
<evidence type="ECO:0000313" key="1">
    <source>
        <dbReference type="EMBL" id="MBC9783491.1"/>
    </source>
</evidence>
<proteinExistence type="predicted"/>
<protein>
    <submittedName>
        <fullName evidence="1">Uncharacterized protein</fullName>
    </submittedName>
</protein>